<dbReference type="AlphaFoldDB" id="X1H2D1"/>
<evidence type="ECO:0000313" key="1">
    <source>
        <dbReference type="EMBL" id="GAH63567.1"/>
    </source>
</evidence>
<feature type="non-terminal residue" evidence="1">
    <location>
        <position position="1"/>
    </location>
</feature>
<proteinExistence type="predicted"/>
<organism evidence="1">
    <name type="scientific">marine sediment metagenome</name>
    <dbReference type="NCBI Taxonomy" id="412755"/>
    <lineage>
        <taxon>unclassified sequences</taxon>
        <taxon>metagenomes</taxon>
        <taxon>ecological metagenomes</taxon>
    </lineage>
</organism>
<accession>X1H2D1</accession>
<gene>
    <name evidence="1" type="ORF">S03H2_52101</name>
</gene>
<name>X1H2D1_9ZZZZ</name>
<sequence>CRDIMDIDKPIESNFGGQIPDIVGDTDIIIQSCGPDQKSIEDSELHRGIFSYFFTEALSGAADKEDGGLISFDDIFDYLSEKVCSKAKIRDIADSFSLPG</sequence>
<reference evidence="1" key="1">
    <citation type="journal article" date="2014" name="Front. Microbiol.">
        <title>High frequency of phylogenetically diverse reductive dehalogenase-homologous genes in deep subseafloor sedimentary metagenomes.</title>
        <authorList>
            <person name="Kawai M."/>
            <person name="Futagami T."/>
            <person name="Toyoda A."/>
            <person name="Takaki Y."/>
            <person name="Nishi S."/>
            <person name="Hori S."/>
            <person name="Arai W."/>
            <person name="Tsubouchi T."/>
            <person name="Morono Y."/>
            <person name="Uchiyama I."/>
            <person name="Ito T."/>
            <person name="Fujiyama A."/>
            <person name="Inagaki F."/>
            <person name="Takami H."/>
        </authorList>
    </citation>
    <scope>NUCLEOTIDE SEQUENCE</scope>
    <source>
        <strain evidence="1">Expedition CK06-06</strain>
    </source>
</reference>
<dbReference type="EMBL" id="BARU01033087">
    <property type="protein sequence ID" value="GAH63567.1"/>
    <property type="molecule type" value="Genomic_DNA"/>
</dbReference>
<protein>
    <submittedName>
        <fullName evidence="1">Uncharacterized protein</fullName>
    </submittedName>
</protein>
<comment type="caution">
    <text evidence="1">The sequence shown here is derived from an EMBL/GenBank/DDBJ whole genome shotgun (WGS) entry which is preliminary data.</text>
</comment>